<name>A0A6J7B187_9ZZZZ</name>
<accession>A0A6J7B187</accession>
<protein>
    <submittedName>
        <fullName evidence="2">Unannotated protein</fullName>
    </submittedName>
</protein>
<feature type="compositionally biased region" description="Polar residues" evidence="1">
    <location>
        <begin position="69"/>
        <end position="78"/>
    </location>
</feature>
<sequence>MRLKPTSMYRASFSAVTESGLASKVISQSSANPLRLLIVEITRPKSSDGRSDGVPPPKNIVGTTPRGAASSSFTTASI</sequence>
<dbReference type="EMBL" id="CAFARE010000047">
    <property type="protein sequence ID" value="CAB4838951.1"/>
    <property type="molecule type" value="Genomic_DNA"/>
</dbReference>
<evidence type="ECO:0000256" key="1">
    <source>
        <dbReference type="SAM" id="MobiDB-lite"/>
    </source>
</evidence>
<reference evidence="2" key="1">
    <citation type="submission" date="2020-05" db="EMBL/GenBank/DDBJ databases">
        <authorList>
            <person name="Chiriac C."/>
            <person name="Salcher M."/>
            <person name="Ghai R."/>
            <person name="Kavagutti S V."/>
        </authorList>
    </citation>
    <scope>NUCLEOTIDE SEQUENCE</scope>
</reference>
<gene>
    <name evidence="2" type="ORF">UFOPK3232_01089</name>
</gene>
<evidence type="ECO:0000313" key="2">
    <source>
        <dbReference type="EMBL" id="CAB4838951.1"/>
    </source>
</evidence>
<dbReference type="AlphaFoldDB" id="A0A6J7B187"/>
<organism evidence="2">
    <name type="scientific">freshwater metagenome</name>
    <dbReference type="NCBI Taxonomy" id="449393"/>
    <lineage>
        <taxon>unclassified sequences</taxon>
        <taxon>metagenomes</taxon>
        <taxon>ecological metagenomes</taxon>
    </lineage>
</organism>
<proteinExistence type="predicted"/>
<feature type="region of interest" description="Disordered" evidence="1">
    <location>
        <begin position="44"/>
        <end position="78"/>
    </location>
</feature>